<dbReference type="RefSeq" id="WP_015247854.1">
    <property type="nucleotide sequence ID" value="NC_019892.1"/>
</dbReference>
<dbReference type="OrthoDB" id="10001023at2"/>
<dbReference type="SUPFAM" id="SSF54447">
    <property type="entry name" value="ssDNA-binding transcriptional regulator domain"/>
    <property type="match status" value="1"/>
</dbReference>
<sequence>MWRNPKYAQPDQPAAPADQGQRLATFDRGEGTELRVNLAEYNGHPYISIRVWERNQAGQWWPVKGKGCSIRMNEAAELAKVLDLAAIRPTYVPKAARPQAREQKPASAYSTPTASAKPFDEFGGEHG</sequence>
<dbReference type="EMBL" id="CP003364">
    <property type="protein sequence ID" value="AGA28738.1"/>
    <property type="molecule type" value="Genomic_DNA"/>
</dbReference>
<proteinExistence type="predicted"/>
<gene>
    <name evidence="3" type="ordered locus">Sinac_4557</name>
</gene>
<evidence type="ECO:0000256" key="1">
    <source>
        <dbReference type="SAM" id="MobiDB-lite"/>
    </source>
</evidence>
<feature type="compositionally biased region" description="Low complexity" evidence="1">
    <location>
        <begin position="105"/>
        <end position="117"/>
    </location>
</feature>
<feature type="compositionally biased region" description="Low complexity" evidence="1">
    <location>
        <begin position="8"/>
        <end position="19"/>
    </location>
</feature>
<dbReference type="KEGG" id="saci:Sinac_4557"/>
<dbReference type="Gene3D" id="2.30.31.10">
    <property type="entry name" value="Transcriptional Coactivator Pc4, Chain A"/>
    <property type="match status" value="1"/>
</dbReference>
<dbReference type="GO" id="GO:0003677">
    <property type="term" value="F:DNA binding"/>
    <property type="evidence" value="ECO:0007669"/>
    <property type="project" value="InterPro"/>
</dbReference>
<dbReference type="InterPro" id="IPR003173">
    <property type="entry name" value="PC4_C"/>
</dbReference>
<evidence type="ECO:0000313" key="4">
    <source>
        <dbReference type="Proteomes" id="UP000010798"/>
    </source>
</evidence>
<feature type="compositionally biased region" description="Basic and acidic residues" evidence="1">
    <location>
        <begin position="118"/>
        <end position="127"/>
    </location>
</feature>
<feature type="region of interest" description="Disordered" evidence="1">
    <location>
        <begin position="1"/>
        <end position="22"/>
    </location>
</feature>
<dbReference type="Proteomes" id="UP000010798">
    <property type="component" value="Chromosome"/>
</dbReference>
<accession>L0DIU6</accession>
<dbReference type="GO" id="GO:0006355">
    <property type="term" value="P:regulation of DNA-templated transcription"/>
    <property type="evidence" value="ECO:0007669"/>
    <property type="project" value="InterPro"/>
</dbReference>
<evidence type="ECO:0000259" key="2">
    <source>
        <dbReference type="Pfam" id="PF02229"/>
    </source>
</evidence>
<name>L0DIU6_SINAD</name>
<dbReference type="HOGENOM" id="CLU_1969055_0_0_0"/>
<keyword evidence="4" id="KW-1185">Reference proteome</keyword>
<dbReference type="InterPro" id="IPR009044">
    <property type="entry name" value="ssDNA-bd_transcriptional_reg"/>
</dbReference>
<protein>
    <recommendedName>
        <fullName evidence="2">Transcriptional coactivator p15 (PC4) C-terminal domain-containing protein</fullName>
    </recommendedName>
</protein>
<reference evidence="3 4" key="1">
    <citation type="submission" date="2012-02" db="EMBL/GenBank/DDBJ databases">
        <title>Complete sequence of chromosome of Singulisphaera acidiphila DSM 18658.</title>
        <authorList>
            <consortium name="US DOE Joint Genome Institute (JGI-PGF)"/>
            <person name="Lucas S."/>
            <person name="Copeland A."/>
            <person name="Lapidus A."/>
            <person name="Glavina del Rio T."/>
            <person name="Dalin E."/>
            <person name="Tice H."/>
            <person name="Bruce D."/>
            <person name="Goodwin L."/>
            <person name="Pitluck S."/>
            <person name="Peters L."/>
            <person name="Ovchinnikova G."/>
            <person name="Chertkov O."/>
            <person name="Kyrpides N."/>
            <person name="Mavromatis K."/>
            <person name="Ivanova N."/>
            <person name="Brettin T."/>
            <person name="Detter J.C."/>
            <person name="Han C."/>
            <person name="Larimer F."/>
            <person name="Land M."/>
            <person name="Hauser L."/>
            <person name="Markowitz V."/>
            <person name="Cheng J.-F."/>
            <person name="Hugenholtz P."/>
            <person name="Woyke T."/>
            <person name="Wu D."/>
            <person name="Tindall B."/>
            <person name="Pomrenke H."/>
            <person name="Brambilla E."/>
            <person name="Klenk H.-P."/>
            <person name="Eisen J.A."/>
        </authorList>
    </citation>
    <scope>NUCLEOTIDE SEQUENCE [LARGE SCALE GENOMIC DNA]</scope>
    <source>
        <strain evidence="4">ATCC BAA-1392 / DSM 18658 / VKM B-2454 / MOB10</strain>
    </source>
</reference>
<dbReference type="STRING" id="886293.Sinac_4557"/>
<feature type="region of interest" description="Disordered" evidence="1">
    <location>
        <begin position="92"/>
        <end position="127"/>
    </location>
</feature>
<evidence type="ECO:0000313" key="3">
    <source>
        <dbReference type="EMBL" id="AGA28738.1"/>
    </source>
</evidence>
<organism evidence="3 4">
    <name type="scientific">Singulisphaera acidiphila (strain ATCC BAA-1392 / DSM 18658 / VKM B-2454 / MOB10)</name>
    <dbReference type="NCBI Taxonomy" id="886293"/>
    <lineage>
        <taxon>Bacteria</taxon>
        <taxon>Pseudomonadati</taxon>
        <taxon>Planctomycetota</taxon>
        <taxon>Planctomycetia</taxon>
        <taxon>Isosphaerales</taxon>
        <taxon>Isosphaeraceae</taxon>
        <taxon>Singulisphaera</taxon>
    </lineage>
</organism>
<feature type="domain" description="Transcriptional coactivator p15 (PC4) C-terminal" evidence="2">
    <location>
        <begin position="31"/>
        <end position="80"/>
    </location>
</feature>
<dbReference type="AlphaFoldDB" id="L0DIU6"/>
<dbReference type="Pfam" id="PF02229">
    <property type="entry name" value="PC4"/>
    <property type="match status" value="1"/>
</dbReference>